<evidence type="ECO:0000259" key="5">
    <source>
        <dbReference type="PROSITE" id="PS51160"/>
    </source>
</evidence>
<evidence type="ECO:0000256" key="1">
    <source>
        <dbReference type="PROSITE-ProRule" id="PRU00520"/>
    </source>
</evidence>
<feature type="active site" evidence="1">
    <location>
        <position position="61"/>
    </location>
</feature>
<dbReference type="Gene3D" id="3.30.70.100">
    <property type="match status" value="1"/>
</dbReference>
<dbReference type="GO" id="GO:0003998">
    <property type="term" value="F:acylphosphatase activity"/>
    <property type="evidence" value="ECO:0007669"/>
    <property type="project" value="UniProtKB-EC"/>
</dbReference>
<feature type="non-terminal residue" evidence="6">
    <location>
        <position position="1"/>
    </location>
</feature>
<dbReference type="Gene3D" id="1.10.8.10">
    <property type="entry name" value="DNA helicase RuvA subunit, C-terminal domain"/>
    <property type="match status" value="2"/>
</dbReference>
<feature type="domain" description="Acylphosphatase-like" evidence="5">
    <location>
        <begin position="46"/>
        <end position="134"/>
    </location>
</feature>
<feature type="domain" description="UBA" evidence="4">
    <location>
        <begin position="664"/>
        <end position="703"/>
    </location>
</feature>
<dbReference type="PROSITE" id="PS00151">
    <property type="entry name" value="ACYLPHOSPHATASE_2"/>
    <property type="match status" value="1"/>
</dbReference>
<feature type="region of interest" description="Disordered" evidence="3">
    <location>
        <begin position="15"/>
        <end position="38"/>
    </location>
</feature>
<dbReference type="InterPro" id="IPR017968">
    <property type="entry name" value="Acylphosphatase_CS"/>
</dbReference>
<comment type="similarity">
    <text evidence="2">Belongs to the acylphosphatase family.</text>
</comment>
<dbReference type="AlphaFoldDB" id="A0A813KF45"/>
<feature type="region of interest" description="Disordered" evidence="3">
    <location>
        <begin position="503"/>
        <end position="533"/>
    </location>
</feature>
<dbReference type="InterPro" id="IPR004806">
    <property type="entry name" value="Rad23"/>
</dbReference>
<dbReference type="Pfam" id="PF00627">
    <property type="entry name" value="UBA"/>
    <property type="match status" value="1"/>
</dbReference>
<dbReference type="EC" id="3.6.1.7" evidence="1"/>
<dbReference type="PRINTS" id="PR01839">
    <property type="entry name" value="RAD23PROTEIN"/>
</dbReference>
<dbReference type="InterPro" id="IPR009060">
    <property type="entry name" value="UBA-like_sf"/>
</dbReference>
<dbReference type="SUPFAM" id="SSF54975">
    <property type="entry name" value="Acylphosphatase/BLUF domain-like"/>
    <property type="match status" value="1"/>
</dbReference>
<dbReference type="SMART" id="SM00165">
    <property type="entry name" value="UBA"/>
    <property type="match status" value="2"/>
</dbReference>
<dbReference type="PANTHER" id="PTHR47268:SF4">
    <property type="entry name" value="ACYLPHOSPHATASE"/>
    <property type="match status" value="1"/>
</dbReference>
<feature type="domain" description="UBA" evidence="4">
    <location>
        <begin position="569"/>
        <end position="609"/>
    </location>
</feature>
<dbReference type="GO" id="GO:0006289">
    <property type="term" value="P:nucleotide-excision repair"/>
    <property type="evidence" value="ECO:0007669"/>
    <property type="project" value="InterPro"/>
</dbReference>
<dbReference type="Pfam" id="PF00708">
    <property type="entry name" value="Acylphosphatase"/>
    <property type="match status" value="1"/>
</dbReference>
<feature type="active site" evidence="1">
    <location>
        <position position="79"/>
    </location>
</feature>
<dbReference type="InterPro" id="IPR001792">
    <property type="entry name" value="Acylphosphatase-like_dom"/>
</dbReference>
<dbReference type="EMBL" id="CAJNNW010029647">
    <property type="protein sequence ID" value="CAE8700997.1"/>
    <property type="molecule type" value="Genomic_DNA"/>
</dbReference>
<protein>
    <recommendedName>
        <fullName evidence="1">acylphosphatase</fullName>
        <ecNumber evidence="1">3.6.1.7</ecNumber>
    </recommendedName>
</protein>
<evidence type="ECO:0000259" key="4">
    <source>
        <dbReference type="PROSITE" id="PS50030"/>
    </source>
</evidence>
<dbReference type="InterPro" id="IPR015940">
    <property type="entry name" value="UBA"/>
</dbReference>
<comment type="caution">
    <text evidence="6">The sequence shown here is derived from an EMBL/GenBank/DDBJ whole genome shotgun (WGS) entry which is preliminary data.</text>
</comment>
<dbReference type="InterPro" id="IPR020456">
    <property type="entry name" value="Acylphosphatase"/>
</dbReference>
<evidence type="ECO:0000313" key="7">
    <source>
        <dbReference type="Proteomes" id="UP000626109"/>
    </source>
</evidence>
<comment type="catalytic activity">
    <reaction evidence="1">
        <text>an acyl phosphate + H2O = a carboxylate + phosphate + H(+)</text>
        <dbReference type="Rhea" id="RHEA:14965"/>
        <dbReference type="ChEBI" id="CHEBI:15377"/>
        <dbReference type="ChEBI" id="CHEBI:15378"/>
        <dbReference type="ChEBI" id="CHEBI:29067"/>
        <dbReference type="ChEBI" id="CHEBI:43474"/>
        <dbReference type="ChEBI" id="CHEBI:59918"/>
        <dbReference type="EC" id="3.6.1.7"/>
    </reaction>
</comment>
<dbReference type="CDD" id="cd14281">
    <property type="entry name" value="UBA2_Rad23_like"/>
    <property type="match status" value="2"/>
</dbReference>
<feature type="region of interest" description="Disordered" evidence="3">
    <location>
        <begin position="628"/>
        <end position="655"/>
    </location>
</feature>
<dbReference type="PANTHER" id="PTHR47268">
    <property type="entry name" value="ACYLPHOSPHATASE"/>
    <property type="match status" value="1"/>
</dbReference>
<dbReference type="InterPro" id="IPR036046">
    <property type="entry name" value="Acylphosphatase-like_dom_sf"/>
</dbReference>
<dbReference type="SUPFAM" id="SSF46934">
    <property type="entry name" value="UBA-like"/>
    <property type="match status" value="2"/>
</dbReference>
<gene>
    <name evidence="6" type="ORF">PGLA2088_LOCUS31854</name>
</gene>
<feature type="compositionally biased region" description="Low complexity" evidence="3">
    <location>
        <begin position="507"/>
        <end position="521"/>
    </location>
</feature>
<dbReference type="PROSITE" id="PS50030">
    <property type="entry name" value="UBA"/>
    <property type="match status" value="2"/>
</dbReference>
<feature type="region of interest" description="Disordered" evidence="3">
    <location>
        <begin position="277"/>
        <end position="311"/>
    </location>
</feature>
<reference evidence="6" key="1">
    <citation type="submission" date="2021-02" db="EMBL/GenBank/DDBJ databases">
        <authorList>
            <person name="Dougan E. K."/>
            <person name="Rhodes N."/>
            <person name="Thang M."/>
            <person name="Chan C."/>
        </authorList>
    </citation>
    <scope>NUCLEOTIDE SEQUENCE</scope>
</reference>
<evidence type="ECO:0000256" key="2">
    <source>
        <dbReference type="RuleBase" id="RU004168"/>
    </source>
</evidence>
<dbReference type="Proteomes" id="UP000626109">
    <property type="component" value="Unassembled WGS sequence"/>
</dbReference>
<evidence type="ECO:0000313" key="6">
    <source>
        <dbReference type="EMBL" id="CAE8700997.1"/>
    </source>
</evidence>
<dbReference type="PROSITE" id="PS51160">
    <property type="entry name" value="ACYLPHOSPHATASE_3"/>
    <property type="match status" value="1"/>
</dbReference>
<proteinExistence type="inferred from homology"/>
<sequence>GVMVKVQRVGSGSPAVVSAGLKQGSSSKRRGSASSSKAAMTEEVVRAHAFISGKVQGVFYRNNTVKQAQERGLFGWVRNLQDGRVELQTQGPKGAVEDLLRWCHQGPAKAVVREVQVTWVPAESGGPASFKKMKDALNAGYAARRHRDAGNEGPKLPMSWVLGAVYANAELANLNVLLNRSHLKRSLTWFRLGPGMIIESLGAAIVRGTEALDSDVVLRLAPSSRAEVLQLGLGSSGKRILIRSTGLSGGEEGWVSVIAQNAAPLWRVLAEAQMVGSPAEAPTEAGASKGAEEKASEVEERRREWPPEAEKTARQALPHLRLTDCYHVGDICVSTGTVLMRRDESLEVKSPLVCKVDAEIELEVLKIGTGPSGKRLLVREARHGKEGWVSVVREDGAELLRLQRREAKQSEYFVGEGHALGGSGKADPRAAALAAAEQRQASALSHGVGEAKVKQLREREQREALLKKVTEVYTRRKEEVPFAMQSISLDALQKHWEHLQRPVAVESASSQSARPSAASPSWHVPMDFEPPSRLPRALSEAAHAPAAESPEEWRRLQVKEASSVFGLSSGQLEAVSQLEALGFDYGRALEAFLACEHNQELAANYLLEGQIATEVVSAPHNNNNYNRQQLQQQQLGRPPPASASKLPPAFPGASPREQDISLLKLEWDAVRRIQELGFDRATALKAFLACGQDEELAGNRLLL</sequence>
<evidence type="ECO:0000256" key="3">
    <source>
        <dbReference type="SAM" id="MobiDB-lite"/>
    </source>
</evidence>
<accession>A0A813KF45</accession>
<organism evidence="6 7">
    <name type="scientific">Polarella glacialis</name>
    <name type="common">Dinoflagellate</name>
    <dbReference type="NCBI Taxonomy" id="89957"/>
    <lineage>
        <taxon>Eukaryota</taxon>
        <taxon>Sar</taxon>
        <taxon>Alveolata</taxon>
        <taxon>Dinophyceae</taxon>
        <taxon>Suessiales</taxon>
        <taxon>Suessiaceae</taxon>
        <taxon>Polarella</taxon>
    </lineage>
</organism>
<feature type="compositionally biased region" description="Basic and acidic residues" evidence="3">
    <location>
        <begin position="290"/>
        <end position="311"/>
    </location>
</feature>
<keyword evidence="1" id="KW-0378">Hydrolase</keyword>
<name>A0A813KF45_POLGL</name>